<keyword evidence="2" id="KW-0472">Membrane</keyword>
<dbReference type="Proteomes" id="UP000297890">
    <property type="component" value="Unassembled WGS sequence"/>
</dbReference>
<comment type="caution">
    <text evidence="3">The sequence shown here is derived from an EMBL/GenBank/DDBJ whole genome shotgun (WGS) entry which is preliminary data.</text>
</comment>
<evidence type="ECO:0000313" key="3">
    <source>
        <dbReference type="EMBL" id="TFZ81595.1"/>
    </source>
</evidence>
<evidence type="ECO:0000313" key="4">
    <source>
        <dbReference type="Proteomes" id="UP000297890"/>
    </source>
</evidence>
<protein>
    <submittedName>
        <fullName evidence="3">Uncharacterized protein</fullName>
    </submittedName>
</protein>
<keyword evidence="4" id="KW-1185">Reference proteome</keyword>
<keyword evidence="1" id="KW-0175">Coiled coil</keyword>
<dbReference type="AlphaFoldDB" id="A0A4Z0F7B8"/>
<evidence type="ECO:0000256" key="1">
    <source>
        <dbReference type="SAM" id="Coils"/>
    </source>
</evidence>
<keyword evidence="2" id="KW-1133">Transmembrane helix</keyword>
<dbReference type="RefSeq" id="WP_135282639.1">
    <property type="nucleotide sequence ID" value="NZ_SRIO01000019.1"/>
</dbReference>
<evidence type="ECO:0000256" key="2">
    <source>
        <dbReference type="SAM" id="Phobius"/>
    </source>
</evidence>
<proteinExistence type="predicted"/>
<accession>A0A4Z0F7B8</accession>
<organism evidence="3 4">
    <name type="scientific">Candidatus Macondimonas diazotrophica</name>
    <dbReference type="NCBI Taxonomy" id="2305248"/>
    <lineage>
        <taxon>Bacteria</taxon>
        <taxon>Pseudomonadati</taxon>
        <taxon>Pseudomonadota</taxon>
        <taxon>Gammaproteobacteria</taxon>
        <taxon>Chromatiales</taxon>
        <taxon>Ectothiorhodospiraceae</taxon>
        <taxon>Candidatus Macondimonas</taxon>
    </lineage>
</organism>
<feature type="coiled-coil region" evidence="1">
    <location>
        <begin position="52"/>
        <end position="86"/>
    </location>
</feature>
<dbReference type="EMBL" id="SRIO01000019">
    <property type="protein sequence ID" value="TFZ81595.1"/>
    <property type="molecule type" value="Genomic_DNA"/>
</dbReference>
<sequence length="120" mass="13099">MTDETDLNQKPITREEFAVFVRVVQNAVNGVDSALQEAFEHVRQVQAASAARDQALEEGKQAIKALRELEKSVHSIRNELVNITSTLNEPNRNNVGLFAAFTAAVSAVVAGVLSFIFKGM</sequence>
<gene>
    <name evidence="3" type="ORF">E4680_11885</name>
</gene>
<keyword evidence="2" id="KW-0812">Transmembrane</keyword>
<feature type="transmembrane region" description="Helical" evidence="2">
    <location>
        <begin position="95"/>
        <end position="117"/>
    </location>
</feature>
<name>A0A4Z0F7B8_9GAMM</name>
<reference evidence="3 4" key="1">
    <citation type="journal article" date="2019" name="ISME J.">
        <title>Candidatus Macondimonas diazotrophica, a novel gammaproteobacterial genus dominating crude-oil-contaminated coastal sediments.</title>
        <authorList>
            <person name="Karthikeyan S."/>
            <person name="Konstantinidis K."/>
        </authorList>
    </citation>
    <scope>NUCLEOTIDE SEQUENCE [LARGE SCALE GENOMIC DNA]</scope>
    <source>
        <strain evidence="3 4">KTK01</strain>
    </source>
</reference>